<comment type="subcellular location">
    <subcellularLocation>
        <location evidence="1">Endomembrane system</location>
    </subcellularLocation>
</comment>
<keyword evidence="2" id="KW-0813">Transport</keyword>
<name>A0A5A7R9D0_STRAF</name>
<keyword evidence="3" id="KW-0653">Protein transport</keyword>
<evidence type="ECO:0000256" key="1">
    <source>
        <dbReference type="ARBA" id="ARBA00004308"/>
    </source>
</evidence>
<keyword evidence="8" id="KW-1185">Reference proteome</keyword>
<dbReference type="AlphaFoldDB" id="A0A5A7R9D0"/>
<protein>
    <submittedName>
        <fullName evidence="7">AP-1 complex subunit gamma-1</fullName>
    </submittedName>
</protein>
<dbReference type="EMBL" id="BKCP01011070">
    <property type="protein sequence ID" value="GER54335.1"/>
    <property type="molecule type" value="Genomic_DNA"/>
</dbReference>
<accession>A0A5A7R9D0</accession>
<dbReference type="GO" id="GO:0016192">
    <property type="term" value="P:vesicle-mediated transport"/>
    <property type="evidence" value="ECO:0007669"/>
    <property type="project" value="InterPro"/>
</dbReference>
<organism evidence="7 8">
    <name type="scientific">Striga asiatica</name>
    <name type="common">Asiatic witchweed</name>
    <name type="synonym">Buchnera asiatica</name>
    <dbReference type="NCBI Taxonomy" id="4170"/>
    <lineage>
        <taxon>Eukaryota</taxon>
        <taxon>Viridiplantae</taxon>
        <taxon>Streptophyta</taxon>
        <taxon>Embryophyta</taxon>
        <taxon>Tracheophyta</taxon>
        <taxon>Spermatophyta</taxon>
        <taxon>Magnoliopsida</taxon>
        <taxon>eudicotyledons</taxon>
        <taxon>Gunneridae</taxon>
        <taxon>Pentapetalae</taxon>
        <taxon>asterids</taxon>
        <taxon>lamiids</taxon>
        <taxon>Lamiales</taxon>
        <taxon>Orobanchaceae</taxon>
        <taxon>Buchnereae</taxon>
        <taxon>Striga</taxon>
    </lineage>
</organism>
<evidence type="ECO:0000256" key="5">
    <source>
        <dbReference type="SAM" id="MobiDB-lite"/>
    </source>
</evidence>
<dbReference type="Gene3D" id="1.25.10.10">
    <property type="entry name" value="Leucine-rich Repeat Variant"/>
    <property type="match status" value="1"/>
</dbReference>
<dbReference type="GO" id="GO:0012505">
    <property type="term" value="C:endomembrane system"/>
    <property type="evidence" value="ECO:0007669"/>
    <property type="project" value="UniProtKB-SubCell"/>
</dbReference>
<feature type="domain" description="Clathrin/coatomer adaptor adaptin-like N-terminal" evidence="6">
    <location>
        <begin position="5"/>
        <end position="74"/>
    </location>
</feature>
<comment type="caution">
    <text evidence="7">The sequence shown here is derived from an EMBL/GenBank/DDBJ whole genome shotgun (WGS) entry which is preliminary data.</text>
</comment>
<sequence length="136" mass="15037">MLEINAILYECVATFMYVEDNGGLRVLAINFLGRYLSSRDNNIRYVALNMLMKAITLDSQAVQRHRVTILECVKVLTFLAFMNKRCASPDRNGLGDRSPSPVEAGEASPSQSPQVEDDDDNNNNGARSPPRGCESP</sequence>
<dbReference type="SUPFAM" id="SSF48371">
    <property type="entry name" value="ARM repeat"/>
    <property type="match status" value="1"/>
</dbReference>
<dbReference type="GO" id="GO:0006886">
    <property type="term" value="P:intracellular protein transport"/>
    <property type="evidence" value="ECO:0007669"/>
    <property type="project" value="InterPro"/>
</dbReference>
<reference evidence="8" key="1">
    <citation type="journal article" date="2019" name="Curr. Biol.">
        <title>Genome Sequence of Striga asiatica Provides Insight into the Evolution of Plant Parasitism.</title>
        <authorList>
            <person name="Yoshida S."/>
            <person name="Kim S."/>
            <person name="Wafula E.K."/>
            <person name="Tanskanen J."/>
            <person name="Kim Y.M."/>
            <person name="Honaas L."/>
            <person name="Yang Z."/>
            <person name="Spallek T."/>
            <person name="Conn C.E."/>
            <person name="Ichihashi Y."/>
            <person name="Cheong K."/>
            <person name="Cui S."/>
            <person name="Der J.P."/>
            <person name="Gundlach H."/>
            <person name="Jiao Y."/>
            <person name="Hori C."/>
            <person name="Ishida J.K."/>
            <person name="Kasahara H."/>
            <person name="Kiba T."/>
            <person name="Kim M.S."/>
            <person name="Koo N."/>
            <person name="Laohavisit A."/>
            <person name="Lee Y.H."/>
            <person name="Lumba S."/>
            <person name="McCourt P."/>
            <person name="Mortimer J.C."/>
            <person name="Mutuku J.M."/>
            <person name="Nomura T."/>
            <person name="Sasaki-Sekimoto Y."/>
            <person name="Seto Y."/>
            <person name="Wang Y."/>
            <person name="Wakatake T."/>
            <person name="Sakakibara H."/>
            <person name="Demura T."/>
            <person name="Yamaguchi S."/>
            <person name="Yoneyama K."/>
            <person name="Manabe R.I."/>
            <person name="Nelson D.C."/>
            <person name="Schulman A.H."/>
            <person name="Timko M.P."/>
            <person name="dePamphilis C.W."/>
            <person name="Choi D."/>
            <person name="Shirasu K."/>
        </authorList>
    </citation>
    <scope>NUCLEOTIDE SEQUENCE [LARGE SCALE GENOMIC DNA]</scope>
    <source>
        <strain evidence="8">cv. UVA1</strain>
    </source>
</reference>
<dbReference type="InterPro" id="IPR002553">
    <property type="entry name" value="Clathrin/coatomer_adapt-like_N"/>
</dbReference>
<evidence type="ECO:0000259" key="6">
    <source>
        <dbReference type="Pfam" id="PF01602"/>
    </source>
</evidence>
<evidence type="ECO:0000313" key="8">
    <source>
        <dbReference type="Proteomes" id="UP000325081"/>
    </source>
</evidence>
<evidence type="ECO:0000256" key="3">
    <source>
        <dbReference type="ARBA" id="ARBA00022927"/>
    </source>
</evidence>
<evidence type="ECO:0000256" key="4">
    <source>
        <dbReference type="ARBA" id="ARBA00023136"/>
    </source>
</evidence>
<keyword evidence="4" id="KW-0472">Membrane</keyword>
<dbReference type="Proteomes" id="UP000325081">
    <property type="component" value="Unassembled WGS sequence"/>
</dbReference>
<dbReference type="Pfam" id="PF01602">
    <property type="entry name" value="Adaptin_N"/>
    <property type="match status" value="1"/>
</dbReference>
<dbReference type="InterPro" id="IPR011989">
    <property type="entry name" value="ARM-like"/>
</dbReference>
<dbReference type="InterPro" id="IPR016024">
    <property type="entry name" value="ARM-type_fold"/>
</dbReference>
<feature type="region of interest" description="Disordered" evidence="5">
    <location>
        <begin position="87"/>
        <end position="136"/>
    </location>
</feature>
<dbReference type="PANTHER" id="PTHR22780">
    <property type="entry name" value="ADAPTIN, ALPHA/GAMMA/EPSILON"/>
    <property type="match status" value="1"/>
</dbReference>
<gene>
    <name evidence="7" type="ORF">STAS_31912</name>
</gene>
<dbReference type="GO" id="GO:0030117">
    <property type="term" value="C:membrane coat"/>
    <property type="evidence" value="ECO:0007669"/>
    <property type="project" value="InterPro"/>
</dbReference>
<evidence type="ECO:0000313" key="7">
    <source>
        <dbReference type="EMBL" id="GER54335.1"/>
    </source>
</evidence>
<dbReference type="InterPro" id="IPR050840">
    <property type="entry name" value="Adaptor_Complx_Large_Subunit"/>
</dbReference>
<dbReference type="OrthoDB" id="1710659at2759"/>
<proteinExistence type="predicted"/>
<evidence type="ECO:0000256" key="2">
    <source>
        <dbReference type="ARBA" id="ARBA00022448"/>
    </source>
</evidence>